<dbReference type="InterPro" id="IPR036691">
    <property type="entry name" value="Endo/exonu/phosph_ase_sf"/>
</dbReference>
<proteinExistence type="predicted"/>
<dbReference type="EMBL" id="KB908526">
    <property type="protein sequence ID" value="EOA89095.1"/>
    <property type="molecule type" value="Genomic_DNA"/>
</dbReference>
<organism evidence="1 2">
    <name type="scientific">Exserohilum turcicum (strain 28A)</name>
    <name type="common">Northern leaf blight fungus</name>
    <name type="synonym">Setosphaeria turcica</name>
    <dbReference type="NCBI Taxonomy" id="671987"/>
    <lineage>
        <taxon>Eukaryota</taxon>
        <taxon>Fungi</taxon>
        <taxon>Dikarya</taxon>
        <taxon>Ascomycota</taxon>
        <taxon>Pezizomycotina</taxon>
        <taxon>Dothideomycetes</taxon>
        <taxon>Pleosporomycetidae</taxon>
        <taxon>Pleosporales</taxon>
        <taxon>Pleosporineae</taxon>
        <taxon>Pleosporaceae</taxon>
        <taxon>Exserohilum</taxon>
    </lineage>
</organism>
<dbReference type="OrthoDB" id="5419617at2759"/>
<dbReference type="Gene3D" id="3.60.10.10">
    <property type="entry name" value="Endonuclease/exonuclease/phosphatase"/>
    <property type="match status" value="1"/>
</dbReference>
<dbReference type="HOGENOM" id="CLU_2929194_0_0_1"/>
<reference evidence="1 2" key="1">
    <citation type="journal article" date="2012" name="PLoS Pathog.">
        <title>Diverse lifestyles and strategies of plant pathogenesis encoded in the genomes of eighteen Dothideomycetes fungi.</title>
        <authorList>
            <person name="Ohm R.A."/>
            <person name="Feau N."/>
            <person name="Henrissat B."/>
            <person name="Schoch C.L."/>
            <person name="Horwitz B.A."/>
            <person name="Barry K.W."/>
            <person name="Condon B.J."/>
            <person name="Copeland A.C."/>
            <person name="Dhillon B."/>
            <person name="Glaser F."/>
            <person name="Hesse C.N."/>
            <person name="Kosti I."/>
            <person name="LaButti K."/>
            <person name="Lindquist E.A."/>
            <person name="Lucas S."/>
            <person name="Salamov A.A."/>
            <person name="Bradshaw R.E."/>
            <person name="Ciuffetti L."/>
            <person name="Hamelin R.C."/>
            <person name="Kema G.H.J."/>
            <person name="Lawrence C."/>
            <person name="Scott J.A."/>
            <person name="Spatafora J.W."/>
            <person name="Turgeon B.G."/>
            <person name="de Wit P.J.G.M."/>
            <person name="Zhong S."/>
            <person name="Goodwin S.B."/>
            <person name="Grigoriev I.V."/>
        </authorList>
    </citation>
    <scope>NUCLEOTIDE SEQUENCE [LARGE SCALE GENOMIC DNA]</scope>
    <source>
        <strain evidence="2">28A</strain>
    </source>
</reference>
<accession>R0IWF7</accession>
<keyword evidence="2" id="KW-1185">Reference proteome</keyword>
<feature type="non-terminal residue" evidence="1">
    <location>
        <position position="1"/>
    </location>
</feature>
<evidence type="ECO:0000313" key="2">
    <source>
        <dbReference type="Proteomes" id="UP000016935"/>
    </source>
</evidence>
<protein>
    <recommendedName>
        <fullName evidence="3">Endonuclease/exonuclease/phosphatase domain-containing protein</fullName>
    </recommendedName>
</protein>
<name>R0IWF7_EXST2</name>
<dbReference type="SUPFAM" id="SSF56219">
    <property type="entry name" value="DNase I-like"/>
    <property type="match status" value="1"/>
</dbReference>
<dbReference type="AlphaFoldDB" id="R0IWF7"/>
<reference evidence="1 2" key="2">
    <citation type="journal article" date="2013" name="PLoS Genet.">
        <title>Comparative genome structure, secondary metabolite, and effector coding capacity across Cochliobolus pathogens.</title>
        <authorList>
            <person name="Condon B.J."/>
            <person name="Leng Y."/>
            <person name="Wu D."/>
            <person name="Bushley K.E."/>
            <person name="Ohm R.A."/>
            <person name="Otillar R."/>
            <person name="Martin J."/>
            <person name="Schackwitz W."/>
            <person name="Grimwood J."/>
            <person name="MohdZainudin N."/>
            <person name="Xue C."/>
            <person name="Wang R."/>
            <person name="Manning V.A."/>
            <person name="Dhillon B."/>
            <person name="Tu Z.J."/>
            <person name="Steffenson B.J."/>
            <person name="Salamov A."/>
            <person name="Sun H."/>
            <person name="Lowry S."/>
            <person name="LaButti K."/>
            <person name="Han J."/>
            <person name="Copeland A."/>
            <person name="Lindquist E."/>
            <person name="Barry K."/>
            <person name="Schmutz J."/>
            <person name="Baker S.E."/>
            <person name="Ciuffetti L.M."/>
            <person name="Grigoriev I.V."/>
            <person name="Zhong S."/>
            <person name="Turgeon B.G."/>
        </authorList>
    </citation>
    <scope>NUCLEOTIDE SEQUENCE [LARGE SCALE GENOMIC DNA]</scope>
    <source>
        <strain evidence="2">28A</strain>
    </source>
</reference>
<sequence length="61" mass="6986">IEDRNLSLLNTLGTRTFFRPHLLRELVLDLSLATPDIANKVKDWQVTTETSSDHYGLLFSI</sequence>
<evidence type="ECO:0000313" key="1">
    <source>
        <dbReference type="EMBL" id="EOA89095.1"/>
    </source>
</evidence>
<dbReference type="Proteomes" id="UP000016935">
    <property type="component" value="Unassembled WGS sequence"/>
</dbReference>
<dbReference type="RefSeq" id="XP_008023686.1">
    <property type="nucleotide sequence ID" value="XM_008025495.1"/>
</dbReference>
<gene>
    <name evidence="1" type="ORF">SETTUDRAFT_106350</name>
</gene>
<dbReference type="GeneID" id="19395167"/>
<evidence type="ECO:0008006" key="3">
    <source>
        <dbReference type="Google" id="ProtNLM"/>
    </source>
</evidence>